<dbReference type="InterPro" id="IPR000086">
    <property type="entry name" value="NUDIX_hydrolase_dom"/>
</dbReference>
<dbReference type="InterPro" id="IPR015797">
    <property type="entry name" value="NUDIX_hydrolase-like_dom_sf"/>
</dbReference>
<dbReference type="GO" id="GO:0035529">
    <property type="term" value="F:NADH pyrophosphatase activity"/>
    <property type="evidence" value="ECO:0007669"/>
    <property type="project" value="TreeGrafter"/>
</dbReference>
<evidence type="ECO:0000256" key="11">
    <source>
        <dbReference type="ARBA" id="ARBA00093621"/>
    </source>
</evidence>
<comment type="cofactor">
    <cofactor evidence="2">
        <name>Mg(2+)</name>
        <dbReference type="ChEBI" id="CHEBI:18420"/>
    </cofactor>
</comment>
<reference evidence="14" key="1">
    <citation type="submission" date="2025-08" db="UniProtKB">
        <authorList>
            <consortium name="Ensembl"/>
        </authorList>
    </citation>
    <scope>IDENTIFICATION</scope>
</reference>
<dbReference type="GO" id="GO:0019677">
    <property type="term" value="P:NAD+ catabolic process"/>
    <property type="evidence" value="ECO:0007669"/>
    <property type="project" value="TreeGrafter"/>
</dbReference>
<evidence type="ECO:0000256" key="6">
    <source>
        <dbReference type="ARBA" id="ARBA00022842"/>
    </source>
</evidence>
<protein>
    <recommendedName>
        <fullName evidence="11">m7GpppN-mRNA hydrolase NUDT17</fullName>
        <ecNumber evidence="8">3.6.1.62</ecNumber>
    </recommendedName>
    <alternativeName>
        <fullName evidence="12">Nucleoside diphosphate-linked moiety X motif 17</fullName>
    </alternativeName>
</protein>
<keyword evidence="4" id="KW-0479">Metal-binding</keyword>
<dbReference type="InterPro" id="IPR033716">
    <property type="entry name" value="Nudt17_dom"/>
</dbReference>
<feature type="domain" description="Nudix hydrolase" evidence="13">
    <location>
        <begin position="114"/>
        <end position="262"/>
    </location>
</feature>
<organism evidence="14 15">
    <name type="scientific">Eptatretus burgeri</name>
    <name type="common">Inshore hagfish</name>
    <dbReference type="NCBI Taxonomy" id="7764"/>
    <lineage>
        <taxon>Eukaryota</taxon>
        <taxon>Metazoa</taxon>
        <taxon>Chordata</taxon>
        <taxon>Craniata</taxon>
        <taxon>Vertebrata</taxon>
        <taxon>Cyclostomata</taxon>
        <taxon>Myxini</taxon>
        <taxon>Myxiniformes</taxon>
        <taxon>Myxinidae</taxon>
        <taxon>Eptatretinae</taxon>
        <taxon>Eptatretus</taxon>
    </lineage>
</organism>
<dbReference type="Pfam" id="PF00293">
    <property type="entry name" value="NUDIX"/>
    <property type="match status" value="1"/>
</dbReference>
<dbReference type="InterPro" id="IPR050241">
    <property type="entry name" value="NAD-cap_RNA_hydrolase_NudC"/>
</dbReference>
<dbReference type="GO" id="GO:0005777">
    <property type="term" value="C:peroxisome"/>
    <property type="evidence" value="ECO:0007669"/>
    <property type="project" value="TreeGrafter"/>
</dbReference>
<name>A0A8C4REH7_EPTBU</name>
<evidence type="ECO:0000256" key="2">
    <source>
        <dbReference type="ARBA" id="ARBA00001946"/>
    </source>
</evidence>
<dbReference type="CDD" id="cd04694">
    <property type="entry name" value="NUDIX_Nudt17"/>
    <property type="match status" value="1"/>
</dbReference>
<comment type="catalytic activity">
    <reaction evidence="9">
        <text>a 5'-end (N(7)-methyl 5'-triphosphoguanosine)-ribonucleoside in mRNA + H2O = N(7)-methyl-GDP + a 5'-end phospho-ribonucleoside in mRNA + 2 H(+)</text>
        <dbReference type="Rhea" id="RHEA:67484"/>
        <dbReference type="Rhea" id="RHEA-COMP:15692"/>
        <dbReference type="Rhea" id="RHEA-COMP:17167"/>
        <dbReference type="ChEBI" id="CHEBI:15377"/>
        <dbReference type="ChEBI" id="CHEBI:15378"/>
        <dbReference type="ChEBI" id="CHEBI:63714"/>
        <dbReference type="ChEBI" id="CHEBI:138282"/>
        <dbReference type="ChEBI" id="CHEBI:156461"/>
        <dbReference type="EC" id="3.6.1.62"/>
    </reaction>
</comment>
<evidence type="ECO:0000256" key="10">
    <source>
        <dbReference type="ARBA" id="ARBA00093415"/>
    </source>
</evidence>
<evidence type="ECO:0000256" key="4">
    <source>
        <dbReference type="ARBA" id="ARBA00022723"/>
    </source>
</evidence>
<sequence>RTFLVPSRHQLAFKAAPREGARQSWVLATDVTRTDAFSGGFRFTDEFLSVTGYFNECSDVARVCYKLAGTRLLIADKDELPDGENVLLKRAENCPIKLLSKQQAIELTRLRACGVEVGVSVILQSSDHNILLTRRASHLKLFPGYWVPPGGHIDPPEQITAAGLRELQEEVGIQVNLSRCTVLTLGLWESVYPNQLDWGLPQRHHIVIYCLVRSSCNHTDLQEEINLCEKEVDACAWIKPNMARALVFGMEPKIQNLPPNIRICTVKQGKHKTEELPVSAFLPTKQDRGHITEVLSAGTTFGLQRWLEQLSP</sequence>
<dbReference type="EC" id="3.6.1.62" evidence="8"/>
<dbReference type="Gene3D" id="3.90.79.10">
    <property type="entry name" value="Nucleoside Triphosphate Pyrophosphohydrolase"/>
    <property type="match status" value="1"/>
</dbReference>
<evidence type="ECO:0000256" key="3">
    <source>
        <dbReference type="ARBA" id="ARBA00005582"/>
    </source>
</evidence>
<comment type="similarity">
    <text evidence="3">Belongs to the Nudix hydrolase family.</text>
</comment>
<accession>A0A8C4REH7</accession>
<dbReference type="PANTHER" id="PTHR42904:SF1">
    <property type="entry name" value="NUCLEOSIDE DIPHOSPHATE-LINKED MOIETY X MOTIF 17"/>
    <property type="match status" value="1"/>
</dbReference>
<evidence type="ECO:0000256" key="5">
    <source>
        <dbReference type="ARBA" id="ARBA00022801"/>
    </source>
</evidence>
<keyword evidence="6" id="KW-0460">Magnesium</keyword>
<evidence type="ECO:0000256" key="12">
    <source>
        <dbReference type="ARBA" id="ARBA00093663"/>
    </source>
</evidence>
<dbReference type="GeneTree" id="ENSGT00390000013847"/>
<evidence type="ECO:0000313" key="14">
    <source>
        <dbReference type="Ensembl" id="ENSEBUP00000027525.1"/>
    </source>
</evidence>
<keyword evidence="5" id="KW-0378">Hydrolase</keyword>
<evidence type="ECO:0000256" key="7">
    <source>
        <dbReference type="ARBA" id="ARBA00023211"/>
    </source>
</evidence>
<dbReference type="GO" id="GO:0005829">
    <property type="term" value="C:cytosol"/>
    <property type="evidence" value="ECO:0007669"/>
    <property type="project" value="TreeGrafter"/>
</dbReference>
<comment type="cofactor">
    <cofactor evidence="1">
        <name>Mn(2+)</name>
        <dbReference type="ChEBI" id="CHEBI:29035"/>
    </cofactor>
</comment>
<dbReference type="PROSITE" id="PS51462">
    <property type="entry name" value="NUDIX"/>
    <property type="match status" value="1"/>
</dbReference>
<dbReference type="PANTHER" id="PTHR42904">
    <property type="entry name" value="NUDIX HYDROLASE, NUDC SUBFAMILY"/>
    <property type="match status" value="1"/>
</dbReference>
<reference evidence="14" key="2">
    <citation type="submission" date="2025-09" db="UniProtKB">
        <authorList>
            <consortium name="Ensembl"/>
        </authorList>
    </citation>
    <scope>IDENTIFICATION</scope>
</reference>
<dbReference type="SUPFAM" id="SSF55811">
    <property type="entry name" value="Nudix"/>
    <property type="match status" value="1"/>
</dbReference>
<evidence type="ECO:0000256" key="8">
    <source>
        <dbReference type="ARBA" id="ARBA00026102"/>
    </source>
</evidence>
<dbReference type="GO" id="GO:0140933">
    <property type="term" value="F:5'-(N(7)-methylguanosine 5'-triphospho)-[mRNA] hydrolase activity"/>
    <property type="evidence" value="ECO:0007669"/>
    <property type="project" value="UniProtKB-EC"/>
</dbReference>
<evidence type="ECO:0000313" key="15">
    <source>
        <dbReference type="Proteomes" id="UP000694388"/>
    </source>
</evidence>
<keyword evidence="7" id="KW-0464">Manganese</keyword>
<evidence type="ECO:0000259" key="13">
    <source>
        <dbReference type="PROSITE" id="PS51462"/>
    </source>
</evidence>
<evidence type="ECO:0000256" key="1">
    <source>
        <dbReference type="ARBA" id="ARBA00001936"/>
    </source>
</evidence>
<dbReference type="Proteomes" id="UP000694388">
    <property type="component" value="Unplaced"/>
</dbReference>
<dbReference type="GO" id="GO:0006742">
    <property type="term" value="P:NADP+ catabolic process"/>
    <property type="evidence" value="ECO:0007669"/>
    <property type="project" value="TreeGrafter"/>
</dbReference>
<keyword evidence="15" id="KW-1185">Reference proteome</keyword>
<dbReference type="AlphaFoldDB" id="A0A8C4REH7"/>
<dbReference type="Ensembl" id="ENSEBUT00000028101.1">
    <property type="protein sequence ID" value="ENSEBUP00000027525.1"/>
    <property type="gene ID" value="ENSEBUG00000016850.1"/>
</dbReference>
<comment type="function">
    <text evidence="10">Acts as a decapping enzyme capable of hydrolyzing monomethylated capped RNAs (in vitro). Hydrolyzes monomethylated capped RNA after alpha and beta phosphates to form N(7)-methyl-GDP. Shows low activity towards unmethylated capped RNA.</text>
</comment>
<evidence type="ECO:0000256" key="9">
    <source>
        <dbReference type="ARBA" id="ARBA00093205"/>
    </source>
</evidence>
<proteinExistence type="inferred from homology"/>
<dbReference type="GO" id="GO:0046872">
    <property type="term" value="F:metal ion binding"/>
    <property type="evidence" value="ECO:0007669"/>
    <property type="project" value="UniProtKB-KW"/>
</dbReference>